<evidence type="ECO:0000313" key="2">
    <source>
        <dbReference type="EnsemblMetazoa" id="XP_019763477.1"/>
    </source>
</evidence>
<dbReference type="EnsemblMetazoa" id="XM_019907918.1">
    <property type="protein sequence ID" value="XP_019763477.1"/>
    <property type="gene ID" value="LOC109539840"/>
</dbReference>
<reference evidence="3" key="1">
    <citation type="journal article" date="2013" name="Genome Biol.">
        <title>Draft genome of the mountain pine beetle, Dendroctonus ponderosae Hopkins, a major forest pest.</title>
        <authorList>
            <person name="Keeling C.I."/>
            <person name="Yuen M.M."/>
            <person name="Liao N.Y."/>
            <person name="Docking T.R."/>
            <person name="Chan S.K."/>
            <person name="Taylor G.A."/>
            <person name="Palmquist D.L."/>
            <person name="Jackman S.D."/>
            <person name="Nguyen A."/>
            <person name="Li M."/>
            <person name="Henderson H."/>
            <person name="Janes J.K."/>
            <person name="Zhao Y."/>
            <person name="Pandoh P."/>
            <person name="Moore R."/>
            <person name="Sperling F.A."/>
            <person name="Huber D.P."/>
            <person name="Birol I."/>
            <person name="Jones S.J."/>
            <person name="Bohlmann J."/>
        </authorList>
    </citation>
    <scope>NUCLEOTIDE SEQUENCE</scope>
</reference>
<sequence>MISVSFRLLIALFGMCLLAVASEESPKYFLTAAKSVPRIGRSANKHGNSDFEKFFMKASKSVPRIGRRNENPATIEQALWQNPLSREWHSLLKLKSLTKFIILGLNWNDIAYFYEYEPELFASGDLRKALESYLAADYNPAEDAVQGIPNSLNYEAKR</sequence>
<protein>
    <recommendedName>
        <fullName evidence="4">Secreted RxLR effector peptide protein</fullName>
    </recommendedName>
</protein>
<accession>A0AAR5PRA3</accession>
<dbReference type="AlphaFoldDB" id="A0AAR5PRA3"/>
<name>A0AAR5PRA3_DENPD</name>
<feature type="signal peptide" evidence="1">
    <location>
        <begin position="1"/>
        <end position="22"/>
    </location>
</feature>
<evidence type="ECO:0000313" key="3">
    <source>
        <dbReference type="Proteomes" id="UP000019118"/>
    </source>
</evidence>
<proteinExistence type="predicted"/>
<reference evidence="2" key="2">
    <citation type="submission" date="2024-08" db="UniProtKB">
        <authorList>
            <consortium name="EnsemblMetazoa"/>
        </authorList>
    </citation>
    <scope>IDENTIFICATION</scope>
</reference>
<evidence type="ECO:0000256" key="1">
    <source>
        <dbReference type="SAM" id="SignalP"/>
    </source>
</evidence>
<feature type="chain" id="PRO_5043938859" description="Secreted RxLR effector peptide protein" evidence="1">
    <location>
        <begin position="23"/>
        <end position="158"/>
    </location>
</feature>
<evidence type="ECO:0008006" key="4">
    <source>
        <dbReference type="Google" id="ProtNLM"/>
    </source>
</evidence>
<gene>
    <name evidence="2" type="primary">109539840</name>
</gene>
<organism evidence="2 3">
    <name type="scientific">Dendroctonus ponderosae</name>
    <name type="common">Mountain pine beetle</name>
    <dbReference type="NCBI Taxonomy" id="77166"/>
    <lineage>
        <taxon>Eukaryota</taxon>
        <taxon>Metazoa</taxon>
        <taxon>Ecdysozoa</taxon>
        <taxon>Arthropoda</taxon>
        <taxon>Hexapoda</taxon>
        <taxon>Insecta</taxon>
        <taxon>Pterygota</taxon>
        <taxon>Neoptera</taxon>
        <taxon>Endopterygota</taxon>
        <taxon>Coleoptera</taxon>
        <taxon>Polyphaga</taxon>
        <taxon>Cucujiformia</taxon>
        <taxon>Curculionidae</taxon>
        <taxon>Scolytinae</taxon>
        <taxon>Dendroctonus</taxon>
    </lineage>
</organism>
<keyword evidence="1" id="KW-0732">Signal</keyword>
<keyword evidence="3" id="KW-1185">Reference proteome</keyword>
<dbReference type="Proteomes" id="UP000019118">
    <property type="component" value="Unassembled WGS sequence"/>
</dbReference>